<dbReference type="EMBL" id="VSSQ01083797">
    <property type="protein sequence ID" value="MPN32016.1"/>
    <property type="molecule type" value="Genomic_DNA"/>
</dbReference>
<protein>
    <submittedName>
        <fullName evidence="1">Uncharacterized protein</fullName>
    </submittedName>
</protein>
<gene>
    <name evidence="1" type="ORF">SDC9_179491</name>
</gene>
<organism evidence="1">
    <name type="scientific">bioreactor metagenome</name>
    <dbReference type="NCBI Taxonomy" id="1076179"/>
    <lineage>
        <taxon>unclassified sequences</taxon>
        <taxon>metagenomes</taxon>
        <taxon>ecological metagenomes</taxon>
    </lineage>
</organism>
<sequence length="118" mass="13346">MRLRRGRRTRTRRLRRGEDDFFFPAARLDGQPEQIGLTVQQDQFRFSAAAQGEEAEIASPAVRAQSAGRDGRDGRRFVRQLIKADGLFRLDAEKELAVRDPAGRRAGEPVGERARQVV</sequence>
<dbReference type="AlphaFoldDB" id="A0A645H0L8"/>
<proteinExistence type="predicted"/>
<reference evidence="1" key="1">
    <citation type="submission" date="2019-08" db="EMBL/GenBank/DDBJ databases">
        <authorList>
            <person name="Kucharzyk K."/>
            <person name="Murdoch R.W."/>
            <person name="Higgins S."/>
            <person name="Loffler F."/>
        </authorList>
    </citation>
    <scope>NUCLEOTIDE SEQUENCE</scope>
</reference>
<comment type="caution">
    <text evidence="1">The sequence shown here is derived from an EMBL/GenBank/DDBJ whole genome shotgun (WGS) entry which is preliminary data.</text>
</comment>
<name>A0A645H0L8_9ZZZZ</name>
<accession>A0A645H0L8</accession>
<evidence type="ECO:0000313" key="1">
    <source>
        <dbReference type="EMBL" id="MPN32016.1"/>
    </source>
</evidence>